<feature type="chain" id="PRO_5038432850" evidence="2">
    <location>
        <begin position="21"/>
        <end position="418"/>
    </location>
</feature>
<dbReference type="GO" id="GO:0005615">
    <property type="term" value="C:extracellular space"/>
    <property type="evidence" value="ECO:0007669"/>
    <property type="project" value="InterPro"/>
</dbReference>
<keyword evidence="2" id="KW-0732">Signal</keyword>
<dbReference type="PANTHER" id="PTHR11461">
    <property type="entry name" value="SERINE PROTEASE INHIBITOR, SERPIN"/>
    <property type="match status" value="1"/>
</dbReference>
<name>R6UB57_9BACT</name>
<dbReference type="STRING" id="1263015.BN580_00373"/>
<feature type="signal peptide" evidence="2">
    <location>
        <begin position="1"/>
        <end position="20"/>
    </location>
</feature>
<dbReference type="SMART" id="SM00093">
    <property type="entry name" value="SERPIN"/>
    <property type="match status" value="1"/>
</dbReference>
<comment type="caution">
    <text evidence="4">The sequence shown here is derived from an EMBL/GenBank/DDBJ whole genome shotgun (WGS) entry which is preliminary data.</text>
</comment>
<dbReference type="AlphaFoldDB" id="R6UB57"/>
<evidence type="ECO:0000256" key="1">
    <source>
        <dbReference type="RuleBase" id="RU000411"/>
    </source>
</evidence>
<dbReference type="CDD" id="cd19589">
    <property type="entry name" value="serpin_tengpin-like"/>
    <property type="match status" value="1"/>
</dbReference>
<dbReference type="PROSITE" id="PS00284">
    <property type="entry name" value="SERPIN"/>
    <property type="match status" value="1"/>
</dbReference>
<evidence type="ECO:0000259" key="3">
    <source>
        <dbReference type="SMART" id="SM00093"/>
    </source>
</evidence>
<accession>R6UB57</accession>
<dbReference type="Gene3D" id="3.30.497.10">
    <property type="entry name" value="Antithrombin, subunit I, domain 2"/>
    <property type="match status" value="1"/>
</dbReference>
<dbReference type="EMBL" id="CBFW010000434">
    <property type="protein sequence ID" value="CDC77326.1"/>
    <property type="molecule type" value="Genomic_DNA"/>
</dbReference>
<evidence type="ECO:0000256" key="2">
    <source>
        <dbReference type="SAM" id="SignalP"/>
    </source>
</evidence>
<evidence type="ECO:0000313" key="4">
    <source>
        <dbReference type="EMBL" id="CDC77326.1"/>
    </source>
</evidence>
<organism evidence="4 5">
    <name type="scientific">Candidatus Colimorpha enterica</name>
    <dbReference type="NCBI Taxonomy" id="3083063"/>
    <lineage>
        <taxon>Bacteria</taxon>
        <taxon>Pseudomonadati</taxon>
        <taxon>Bacteroidota</taxon>
        <taxon>Bacteroidia</taxon>
        <taxon>Bacteroidales</taxon>
        <taxon>Candidatus Colimorpha</taxon>
    </lineage>
</organism>
<dbReference type="InterPro" id="IPR000215">
    <property type="entry name" value="Serpin_fam"/>
</dbReference>
<dbReference type="InterPro" id="IPR036186">
    <property type="entry name" value="Serpin_sf"/>
</dbReference>
<dbReference type="InterPro" id="IPR042185">
    <property type="entry name" value="Serpin_sf_2"/>
</dbReference>
<dbReference type="InterPro" id="IPR023795">
    <property type="entry name" value="Serpin_CS"/>
</dbReference>
<dbReference type="InterPro" id="IPR023796">
    <property type="entry name" value="Serpin_dom"/>
</dbReference>
<dbReference type="SUPFAM" id="SSF56574">
    <property type="entry name" value="Serpins"/>
    <property type="match status" value="1"/>
</dbReference>
<dbReference type="PROSITE" id="PS51257">
    <property type="entry name" value="PROKAR_LIPOPROTEIN"/>
    <property type="match status" value="1"/>
</dbReference>
<dbReference type="InterPro" id="IPR042178">
    <property type="entry name" value="Serpin_sf_1"/>
</dbReference>
<comment type="similarity">
    <text evidence="1">Belongs to the serpin family.</text>
</comment>
<dbReference type="PANTHER" id="PTHR11461:SF211">
    <property type="entry name" value="GH10112P-RELATED"/>
    <property type="match status" value="1"/>
</dbReference>
<dbReference type="Proteomes" id="UP000017938">
    <property type="component" value="Unassembled WGS sequence"/>
</dbReference>
<sequence length="418" mass="46067">MKKQITAILCLALAVCTVFSCVSCSVRISANEISSGFSRKATEKGTVDSEFTGILSGFSMKLFTGCLKEQEKGRNTLVSPLSAIICIGMIADGAGGETKAQIERSLGCDTDTLSKNLFALTEQLYISDKCRVNIANSLWIRNDGTVTVKDSFLQNNADWYGAQVYRAPFDDTTVKDINSWCEKHTDGMIKEIIREISSETLMYLVNALMFDAEWETKYRKNDIKDRSFTDYSGKSTDVKMLFSSGETLLTGDGVTGFMKNYHGGKYSFVGLLPDEGTDVYDFAASLDSEKWTSIWNSRNAERENGTTATAGIPEFTSEWQMKLNDVLIGMGISDMFDEKTADFTRMSDAPLYCSSFSQKTYVKVDRNGTKAAAITWGDMRATGVEPISVDVILDRPFVYAIVDNTTGIPLFIGVTASV</sequence>
<gene>
    <name evidence="4" type="ORF">BN580_00373</name>
</gene>
<dbReference type="Gene3D" id="2.30.39.10">
    <property type="entry name" value="Alpha-1-antitrypsin, domain 1"/>
    <property type="match status" value="1"/>
</dbReference>
<dbReference type="Pfam" id="PF00079">
    <property type="entry name" value="Serpin"/>
    <property type="match status" value="1"/>
</dbReference>
<proteinExistence type="inferred from homology"/>
<dbReference type="GO" id="GO:0004867">
    <property type="term" value="F:serine-type endopeptidase inhibitor activity"/>
    <property type="evidence" value="ECO:0007669"/>
    <property type="project" value="InterPro"/>
</dbReference>
<feature type="domain" description="Serpin" evidence="3">
    <location>
        <begin position="60"/>
        <end position="418"/>
    </location>
</feature>
<reference evidence="4" key="1">
    <citation type="submission" date="2012-11" db="EMBL/GenBank/DDBJ databases">
        <title>Dependencies among metagenomic species, viruses, plasmids and units of genetic variation.</title>
        <authorList>
            <person name="Nielsen H.B."/>
            <person name="Almeida M."/>
            <person name="Juncker A.S."/>
            <person name="Rasmussen S."/>
            <person name="Li J."/>
            <person name="Sunagawa S."/>
            <person name="Plichta D."/>
            <person name="Gautier L."/>
            <person name="Le Chatelier E."/>
            <person name="Peletier E."/>
            <person name="Bonde I."/>
            <person name="Nielsen T."/>
            <person name="Manichanh C."/>
            <person name="Arumugam M."/>
            <person name="Batto J."/>
            <person name="Santos M.B.Q.D."/>
            <person name="Blom N."/>
            <person name="Borruel N."/>
            <person name="Burgdorf K.S."/>
            <person name="Boumezbeur F."/>
            <person name="Casellas F."/>
            <person name="Dore J."/>
            <person name="Guarner F."/>
            <person name="Hansen T."/>
            <person name="Hildebrand F."/>
            <person name="Kaas R.S."/>
            <person name="Kennedy S."/>
            <person name="Kristiansen K."/>
            <person name="Kultima J.R."/>
            <person name="Leonard P."/>
            <person name="Levenez F."/>
            <person name="Lund O."/>
            <person name="Moumen B."/>
            <person name="Le Paslier D."/>
            <person name="Pons N."/>
            <person name="Pedersen O."/>
            <person name="Prifti E."/>
            <person name="Qin J."/>
            <person name="Raes J."/>
            <person name="Tap J."/>
            <person name="Tims S."/>
            <person name="Ussery D.W."/>
            <person name="Yamada T."/>
            <person name="MetaHit consortium"/>
            <person name="Renault P."/>
            <person name="Sicheritz-Ponten T."/>
            <person name="Bork P."/>
            <person name="Wang J."/>
            <person name="Brunak S."/>
            <person name="Ehrlich S.D."/>
        </authorList>
    </citation>
    <scope>NUCLEOTIDE SEQUENCE [LARGE SCALE GENOMIC DNA]</scope>
</reference>
<protein>
    <submittedName>
        <fullName evidence="4">Proteinase inhibitor I4 serpin</fullName>
    </submittedName>
</protein>
<evidence type="ECO:0000313" key="5">
    <source>
        <dbReference type="Proteomes" id="UP000017938"/>
    </source>
</evidence>